<name>A0A8I2C384_BRAEL</name>
<evidence type="ECO:0000313" key="2">
    <source>
        <dbReference type="EMBL" id="MEY9320999.1"/>
    </source>
</evidence>
<comment type="caution">
    <text evidence="1">The sequence shown here is derived from an EMBL/GenBank/DDBJ whole genome shotgun (WGS) entry which is preliminary data.</text>
</comment>
<gene>
    <name evidence="2" type="ORF">ABIF29_007798</name>
    <name evidence="1" type="ORF">JOH49_003027</name>
</gene>
<evidence type="ECO:0000313" key="1">
    <source>
        <dbReference type="EMBL" id="MBP1293274.1"/>
    </source>
</evidence>
<evidence type="ECO:0000313" key="3">
    <source>
        <dbReference type="Proteomes" id="UP000673383"/>
    </source>
</evidence>
<accession>A0A8I2C384</accession>
<evidence type="ECO:0000313" key="4">
    <source>
        <dbReference type="Proteomes" id="UP001565471"/>
    </source>
</evidence>
<organism evidence="1 3">
    <name type="scientific">Bradyrhizobium elkanii</name>
    <dbReference type="NCBI Taxonomy" id="29448"/>
    <lineage>
        <taxon>Bacteria</taxon>
        <taxon>Pseudomonadati</taxon>
        <taxon>Pseudomonadota</taxon>
        <taxon>Alphaproteobacteria</taxon>
        <taxon>Hyphomicrobiales</taxon>
        <taxon>Nitrobacteraceae</taxon>
        <taxon>Bradyrhizobium</taxon>
    </lineage>
</organism>
<dbReference type="Proteomes" id="UP000673383">
    <property type="component" value="Unassembled WGS sequence"/>
</dbReference>
<dbReference type="Proteomes" id="UP001565471">
    <property type="component" value="Unassembled WGS sequence"/>
</dbReference>
<proteinExistence type="predicted"/>
<reference evidence="2 4" key="2">
    <citation type="submission" date="2024-07" db="EMBL/GenBank/DDBJ databases">
        <title>Genomic Encyclopedia of Type Strains, Phase V (KMG-V): Genome sequencing to study the core and pangenomes of soil and plant-associated prokaryotes.</title>
        <authorList>
            <person name="Whitman W."/>
        </authorList>
    </citation>
    <scope>NUCLEOTIDE SEQUENCE [LARGE SCALE GENOMIC DNA]</scope>
    <source>
        <strain evidence="2 4">USDA 415</strain>
    </source>
</reference>
<dbReference type="EMBL" id="JBGBZA010000002">
    <property type="protein sequence ID" value="MEY9320999.1"/>
    <property type="molecule type" value="Genomic_DNA"/>
</dbReference>
<protein>
    <submittedName>
        <fullName evidence="1">Uncharacterized protein</fullName>
    </submittedName>
</protein>
<reference evidence="1" key="1">
    <citation type="submission" date="2021-02" db="EMBL/GenBank/DDBJ databases">
        <title>Genomic Encyclopedia of Type Strains, Phase IV (KMG-V): Genome sequencing to study the core and pangenomes of soil and plant-associated prokaryotes.</title>
        <authorList>
            <person name="Whitman W."/>
        </authorList>
    </citation>
    <scope>NUCLEOTIDE SEQUENCE</scope>
    <source>
        <strain evidence="1">USDA 406</strain>
    </source>
</reference>
<keyword evidence="4" id="KW-1185">Reference proteome</keyword>
<dbReference type="EMBL" id="JAFICZ010000001">
    <property type="protein sequence ID" value="MBP1293274.1"/>
    <property type="molecule type" value="Genomic_DNA"/>
</dbReference>
<sequence length="31" mass="3575">MECQMAKHFMGAATFLFECAPQLHDFPNFVL</sequence>
<dbReference type="AlphaFoldDB" id="A0A8I2C384"/>